<dbReference type="RefSeq" id="XP_047778089.1">
    <property type="nucleotide sequence ID" value="XM_047929199.1"/>
</dbReference>
<comment type="caution">
    <text evidence="1">The sequence shown here is derived from an EMBL/GenBank/DDBJ whole genome shotgun (WGS) entry which is preliminary data.</text>
</comment>
<evidence type="ECO:0000313" key="1">
    <source>
        <dbReference type="EMBL" id="KAH9835712.1"/>
    </source>
</evidence>
<proteinExistence type="predicted"/>
<dbReference type="EMBL" id="JADCUA010000012">
    <property type="protein sequence ID" value="KAH9835712.1"/>
    <property type="molecule type" value="Genomic_DNA"/>
</dbReference>
<accession>A0ABQ8KDT5</accession>
<sequence length="81" mass="8421">MVLRYLFTSAATQFKFGMALPLLAALQMHLDPGMRTLRSIASPSSPCGLIGTSLRAALQDAATTRATASAQSPLSAVLLAT</sequence>
<protein>
    <recommendedName>
        <fullName evidence="3">Secreted protein</fullName>
    </recommendedName>
</protein>
<organism evidence="1 2">
    <name type="scientific">Rhodofomes roseus</name>
    <dbReference type="NCBI Taxonomy" id="34475"/>
    <lineage>
        <taxon>Eukaryota</taxon>
        <taxon>Fungi</taxon>
        <taxon>Dikarya</taxon>
        <taxon>Basidiomycota</taxon>
        <taxon>Agaricomycotina</taxon>
        <taxon>Agaricomycetes</taxon>
        <taxon>Polyporales</taxon>
        <taxon>Rhodofomes</taxon>
    </lineage>
</organism>
<dbReference type="GeneID" id="72009931"/>
<dbReference type="Proteomes" id="UP000814176">
    <property type="component" value="Unassembled WGS sequence"/>
</dbReference>
<name>A0ABQ8KDT5_9APHY</name>
<evidence type="ECO:0008006" key="3">
    <source>
        <dbReference type="Google" id="ProtNLM"/>
    </source>
</evidence>
<reference evidence="1 2" key="1">
    <citation type="journal article" date="2021" name="Environ. Microbiol.">
        <title>Gene family expansions and transcriptome signatures uncover fungal adaptations to wood decay.</title>
        <authorList>
            <person name="Hage H."/>
            <person name="Miyauchi S."/>
            <person name="Viragh M."/>
            <person name="Drula E."/>
            <person name="Min B."/>
            <person name="Chaduli D."/>
            <person name="Navarro D."/>
            <person name="Favel A."/>
            <person name="Norest M."/>
            <person name="Lesage-Meessen L."/>
            <person name="Balint B."/>
            <person name="Merenyi Z."/>
            <person name="de Eugenio L."/>
            <person name="Morin E."/>
            <person name="Martinez A.T."/>
            <person name="Baldrian P."/>
            <person name="Stursova M."/>
            <person name="Martinez M.J."/>
            <person name="Novotny C."/>
            <person name="Magnuson J.K."/>
            <person name="Spatafora J.W."/>
            <person name="Maurice S."/>
            <person name="Pangilinan J."/>
            <person name="Andreopoulos W."/>
            <person name="LaButti K."/>
            <person name="Hundley H."/>
            <person name="Na H."/>
            <person name="Kuo A."/>
            <person name="Barry K."/>
            <person name="Lipzen A."/>
            <person name="Henrissat B."/>
            <person name="Riley R."/>
            <person name="Ahrendt S."/>
            <person name="Nagy L.G."/>
            <person name="Grigoriev I.V."/>
            <person name="Martin F."/>
            <person name="Rosso M.N."/>
        </authorList>
    </citation>
    <scope>NUCLEOTIDE SEQUENCE [LARGE SCALE GENOMIC DNA]</scope>
    <source>
        <strain evidence="1 2">CIRM-BRFM 1785</strain>
    </source>
</reference>
<keyword evidence="2" id="KW-1185">Reference proteome</keyword>
<evidence type="ECO:0000313" key="2">
    <source>
        <dbReference type="Proteomes" id="UP000814176"/>
    </source>
</evidence>
<gene>
    <name evidence="1" type="ORF">C8Q71DRAFT_92352</name>
</gene>